<feature type="transmembrane region" description="Helical" evidence="7">
    <location>
        <begin position="16"/>
        <end position="39"/>
    </location>
</feature>
<evidence type="ECO:0000256" key="2">
    <source>
        <dbReference type="ARBA" id="ARBA00010792"/>
    </source>
</evidence>
<dbReference type="PANTHER" id="PTHR42709">
    <property type="entry name" value="ALKALINE PHOSPHATASE LIKE PROTEIN"/>
    <property type="match status" value="1"/>
</dbReference>
<keyword evidence="3" id="KW-1003">Cell membrane</keyword>
<dbReference type="Proteomes" id="UP001500121">
    <property type="component" value="Unassembled WGS sequence"/>
</dbReference>
<keyword evidence="4 7" id="KW-0812">Transmembrane</keyword>
<comment type="subcellular location">
    <subcellularLocation>
        <location evidence="1">Cell membrane</location>
        <topology evidence="1">Multi-pass membrane protein</topology>
    </subcellularLocation>
</comment>
<comment type="similarity">
    <text evidence="2">Belongs to the DedA family.</text>
</comment>
<evidence type="ECO:0000256" key="5">
    <source>
        <dbReference type="ARBA" id="ARBA00022989"/>
    </source>
</evidence>
<feature type="transmembrane region" description="Helical" evidence="7">
    <location>
        <begin position="69"/>
        <end position="93"/>
    </location>
</feature>
<dbReference type="InterPro" id="IPR051311">
    <property type="entry name" value="DedA_domain"/>
</dbReference>
<keyword evidence="5 7" id="KW-1133">Transmembrane helix</keyword>
<evidence type="ECO:0000313" key="10">
    <source>
        <dbReference type="Proteomes" id="UP001500121"/>
    </source>
</evidence>
<feature type="domain" description="VTT" evidence="8">
    <location>
        <begin position="46"/>
        <end position="173"/>
    </location>
</feature>
<protein>
    <recommendedName>
        <fullName evidence="8">VTT domain-containing protein</fullName>
    </recommendedName>
</protein>
<sequence>MTLALPGAVGRQEEGGLLAVAADVLLAVGDVGVGALVLLETVVPPVPSEVILPYAGYLSREGRLSLGGLILWSTVGSTVGALLLYWLGAALGLERASRLLARTRLVDEDDLDRGSAWFHRHGVVAVVVGRLVPGVRSLISIPAGADRMHLGLFVLCTAIGSGVWNAALIGLGAALGTQRHVIDPYLDVLDVVVYSALAVGVVVLVVRRLRRRRARTAAEGD</sequence>
<feature type="transmembrane region" description="Helical" evidence="7">
    <location>
        <begin position="188"/>
        <end position="206"/>
    </location>
</feature>
<evidence type="ECO:0000256" key="4">
    <source>
        <dbReference type="ARBA" id="ARBA00022692"/>
    </source>
</evidence>
<evidence type="ECO:0000256" key="1">
    <source>
        <dbReference type="ARBA" id="ARBA00004651"/>
    </source>
</evidence>
<feature type="transmembrane region" description="Helical" evidence="7">
    <location>
        <begin position="150"/>
        <end position="176"/>
    </location>
</feature>
<evidence type="ECO:0000313" key="9">
    <source>
        <dbReference type="EMBL" id="GAA4756466.1"/>
    </source>
</evidence>
<name>A0ABP8ZI45_9MICO</name>
<accession>A0ABP8ZI45</accession>
<keyword evidence="6 7" id="KW-0472">Membrane</keyword>
<dbReference type="EMBL" id="BAABLP010000009">
    <property type="protein sequence ID" value="GAA4756466.1"/>
    <property type="molecule type" value="Genomic_DNA"/>
</dbReference>
<organism evidence="9 10">
    <name type="scientific">Amnibacterium soli</name>
    <dbReference type="NCBI Taxonomy" id="1282736"/>
    <lineage>
        <taxon>Bacteria</taxon>
        <taxon>Bacillati</taxon>
        <taxon>Actinomycetota</taxon>
        <taxon>Actinomycetes</taxon>
        <taxon>Micrococcales</taxon>
        <taxon>Microbacteriaceae</taxon>
        <taxon>Amnibacterium</taxon>
    </lineage>
</organism>
<evidence type="ECO:0000256" key="6">
    <source>
        <dbReference type="ARBA" id="ARBA00023136"/>
    </source>
</evidence>
<reference evidence="10" key="1">
    <citation type="journal article" date="2019" name="Int. J. Syst. Evol. Microbiol.">
        <title>The Global Catalogue of Microorganisms (GCM) 10K type strain sequencing project: providing services to taxonomists for standard genome sequencing and annotation.</title>
        <authorList>
            <consortium name="The Broad Institute Genomics Platform"/>
            <consortium name="The Broad Institute Genome Sequencing Center for Infectious Disease"/>
            <person name="Wu L."/>
            <person name="Ma J."/>
        </authorList>
    </citation>
    <scope>NUCLEOTIDE SEQUENCE [LARGE SCALE GENOMIC DNA]</scope>
    <source>
        <strain evidence="10">JCM 19015</strain>
    </source>
</reference>
<evidence type="ECO:0000256" key="3">
    <source>
        <dbReference type="ARBA" id="ARBA00022475"/>
    </source>
</evidence>
<gene>
    <name evidence="9" type="ORF">GCM10025783_32280</name>
</gene>
<proteinExistence type="inferred from homology"/>
<dbReference type="RefSeq" id="WP_345482378.1">
    <property type="nucleotide sequence ID" value="NZ_BAABLP010000009.1"/>
</dbReference>
<dbReference type="InterPro" id="IPR032816">
    <property type="entry name" value="VTT_dom"/>
</dbReference>
<comment type="caution">
    <text evidence="9">The sequence shown here is derived from an EMBL/GenBank/DDBJ whole genome shotgun (WGS) entry which is preliminary data.</text>
</comment>
<evidence type="ECO:0000259" key="8">
    <source>
        <dbReference type="Pfam" id="PF09335"/>
    </source>
</evidence>
<evidence type="ECO:0000256" key="7">
    <source>
        <dbReference type="SAM" id="Phobius"/>
    </source>
</evidence>
<dbReference type="Pfam" id="PF09335">
    <property type="entry name" value="VTT_dom"/>
    <property type="match status" value="1"/>
</dbReference>
<keyword evidence="10" id="KW-1185">Reference proteome</keyword>
<dbReference type="PANTHER" id="PTHR42709:SF6">
    <property type="entry name" value="UNDECAPRENYL PHOSPHATE TRANSPORTER A"/>
    <property type="match status" value="1"/>
</dbReference>